<reference evidence="2 4" key="2">
    <citation type="journal article" date="2014" name="BMC Genomics">
        <title>An improved genome release (version Mt4.0) for the model legume Medicago truncatula.</title>
        <authorList>
            <person name="Tang H."/>
            <person name="Krishnakumar V."/>
            <person name="Bidwell S."/>
            <person name="Rosen B."/>
            <person name="Chan A."/>
            <person name="Zhou S."/>
            <person name="Gentzbittel L."/>
            <person name="Childs K.L."/>
            <person name="Yandell M."/>
            <person name="Gundlach H."/>
            <person name="Mayer K.F."/>
            <person name="Schwartz D.C."/>
            <person name="Town C.D."/>
        </authorList>
    </citation>
    <scope>GENOME REANNOTATION</scope>
    <source>
        <strain evidence="2">A17</strain>
        <strain evidence="3 4">cv. Jemalong A17</strain>
    </source>
</reference>
<evidence type="ECO:0000313" key="2">
    <source>
        <dbReference type="EMBL" id="KEH31079.1"/>
    </source>
</evidence>
<dbReference type="Proteomes" id="UP000002051">
    <property type="component" value="Chromosome 4"/>
</dbReference>
<dbReference type="AlphaFoldDB" id="A0A072UMR1"/>
<dbReference type="EnsemblPlants" id="KEH31079">
    <property type="protein sequence ID" value="KEH31079"/>
    <property type="gene ID" value="MTR_4g088880"/>
</dbReference>
<proteinExistence type="predicted"/>
<feature type="region of interest" description="Disordered" evidence="1">
    <location>
        <begin position="72"/>
        <end position="103"/>
    </location>
</feature>
<reference evidence="2 4" key="1">
    <citation type="journal article" date="2011" name="Nature">
        <title>The Medicago genome provides insight into the evolution of rhizobial symbioses.</title>
        <authorList>
            <person name="Young N.D."/>
            <person name="Debelle F."/>
            <person name="Oldroyd G.E."/>
            <person name="Geurts R."/>
            <person name="Cannon S.B."/>
            <person name="Udvardi M.K."/>
            <person name="Benedito V.A."/>
            <person name="Mayer K.F."/>
            <person name="Gouzy J."/>
            <person name="Schoof H."/>
            <person name="Van de Peer Y."/>
            <person name="Proost S."/>
            <person name="Cook D.R."/>
            <person name="Meyers B.C."/>
            <person name="Spannagl M."/>
            <person name="Cheung F."/>
            <person name="De Mita S."/>
            <person name="Krishnakumar V."/>
            <person name="Gundlach H."/>
            <person name="Zhou S."/>
            <person name="Mudge J."/>
            <person name="Bharti A.K."/>
            <person name="Murray J.D."/>
            <person name="Naoumkina M.A."/>
            <person name="Rosen B."/>
            <person name="Silverstein K.A."/>
            <person name="Tang H."/>
            <person name="Rombauts S."/>
            <person name="Zhao P.X."/>
            <person name="Zhou P."/>
            <person name="Barbe V."/>
            <person name="Bardou P."/>
            <person name="Bechner M."/>
            <person name="Bellec A."/>
            <person name="Berger A."/>
            <person name="Berges H."/>
            <person name="Bidwell S."/>
            <person name="Bisseling T."/>
            <person name="Choisne N."/>
            <person name="Couloux A."/>
            <person name="Denny R."/>
            <person name="Deshpande S."/>
            <person name="Dai X."/>
            <person name="Doyle J.J."/>
            <person name="Dudez A.M."/>
            <person name="Farmer A.D."/>
            <person name="Fouteau S."/>
            <person name="Franken C."/>
            <person name="Gibelin C."/>
            <person name="Gish J."/>
            <person name="Goldstein S."/>
            <person name="Gonzalez A.J."/>
            <person name="Green P.J."/>
            <person name="Hallab A."/>
            <person name="Hartog M."/>
            <person name="Hua A."/>
            <person name="Humphray S.J."/>
            <person name="Jeong D.H."/>
            <person name="Jing Y."/>
            <person name="Jocker A."/>
            <person name="Kenton S.M."/>
            <person name="Kim D.J."/>
            <person name="Klee K."/>
            <person name="Lai H."/>
            <person name="Lang C."/>
            <person name="Lin S."/>
            <person name="Macmil S.L."/>
            <person name="Magdelenat G."/>
            <person name="Matthews L."/>
            <person name="McCorrison J."/>
            <person name="Monaghan E.L."/>
            <person name="Mun J.H."/>
            <person name="Najar F.Z."/>
            <person name="Nicholson C."/>
            <person name="Noirot C."/>
            <person name="O'Bleness M."/>
            <person name="Paule C.R."/>
            <person name="Poulain J."/>
            <person name="Prion F."/>
            <person name="Qin B."/>
            <person name="Qu C."/>
            <person name="Retzel E.F."/>
            <person name="Riddle C."/>
            <person name="Sallet E."/>
            <person name="Samain S."/>
            <person name="Samson N."/>
            <person name="Sanders I."/>
            <person name="Saurat O."/>
            <person name="Scarpelli C."/>
            <person name="Schiex T."/>
            <person name="Segurens B."/>
            <person name="Severin A.J."/>
            <person name="Sherrier D.J."/>
            <person name="Shi R."/>
            <person name="Sims S."/>
            <person name="Singer S.R."/>
            <person name="Sinharoy S."/>
            <person name="Sterck L."/>
            <person name="Viollet A."/>
            <person name="Wang B.B."/>
            <person name="Wang K."/>
            <person name="Wang M."/>
            <person name="Wang X."/>
            <person name="Warfsmann J."/>
            <person name="Weissenbach J."/>
            <person name="White D.D."/>
            <person name="White J.D."/>
            <person name="Wiley G.B."/>
            <person name="Wincker P."/>
            <person name="Xing Y."/>
            <person name="Yang L."/>
            <person name="Yao Z."/>
            <person name="Ying F."/>
            <person name="Zhai J."/>
            <person name="Zhou L."/>
            <person name="Zuber A."/>
            <person name="Denarie J."/>
            <person name="Dixon R.A."/>
            <person name="May G.D."/>
            <person name="Schwartz D.C."/>
            <person name="Rogers J."/>
            <person name="Quetier F."/>
            <person name="Town C.D."/>
            <person name="Roe B.A."/>
        </authorList>
    </citation>
    <scope>NUCLEOTIDE SEQUENCE [LARGE SCALE GENOMIC DNA]</scope>
    <source>
        <strain evidence="2">A17</strain>
        <strain evidence="3 4">cv. Jemalong A17</strain>
    </source>
</reference>
<keyword evidence="4" id="KW-1185">Reference proteome</keyword>
<dbReference type="HOGENOM" id="CLU_2267756_0_0_1"/>
<evidence type="ECO:0000313" key="3">
    <source>
        <dbReference type="EnsemblPlants" id="KEH31079"/>
    </source>
</evidence>
<dbReference type="EMBL" id="CM001220">
    <property type="protein sequence ID" value="KEH31079.1"/>
    <property type="molecule type" value="Genomic_DNA"/>
</dbReference>
<evidence type="ECO:0000256" key="1">
    <source>
        <dbReference type="SAM" id="MobiDB-lite"/>
    </source>
</evidence>
<evidence type="ECO:0000313" key="4">
    <source>
        <dbReference type="Proteomes" id="UP000002051"/>
    </source>
</evidence>
<reference evidence="3" key="3">
    <citation type="submission" date="2015-04" db="UniProtKB">
        <authorList>
            <consortium name="EnsemblPlants"/>
        </authorList>
    </citation>
    <scope>IDENTIFICATION</scope>
    <source>
        <strain evidence="3">cv. Jemalong A17</strain>
    </source>
</reference>
<accession>A0A072UMR1</accession>
<name>A0A072UMR1_MEDTR</name>
<organism evidence="2 4">
    <name type="scientific">Medicago truncatula</name>
    <name type="common">Barrel medic</name>
    <name type="synonym">Medicago tribuloides</name>
    <dbReference type="NCBI Taxonomy" id="3880"/>
    <lineage>
        <taxon>Eukaryota</taxon>
        <taxon>Viridiplantae</taxon>
        <taxon>Streptophyta</taxon>
        <taxon>Embryophyta</taxon>
        <taxon>Tracheophyta</taxon>
        <taxon>Spermatophyta</taxon>
        <taxon>Magnoliopsida</taxon>
        <taxon>eudicotyledons</taxon>
        <taxon>Gunneridae</taxon>
        <taxon>Pentapetalae</taxon>
        <taxon>rosids</taxon>
        <taxon>fabids</taxon>
        <taxon>Fabales</taxon>
        <taxon>Fabaceae</taxon>
        <taxon>Papilionoideae</taxon>
        <taxon>50 kb inversion clade</taxon>
        <taxon>NPAAA clade</taxon>
        <taxon>Hologalegina</taxon>
        <taxon>IRL clade</taxon>
        <taxon>Trifolieae</taxon>
        <taxon>Medicago</taxon>
    </lineage>
</organism>
<gene>
    <name evidence="2" type="ordered locus">MTR_4g088880</name>
</gene>
<protein>
    <submittedName>
        <fullName evidence="2 3">Uncharacterized protein</fullName>
    </submittedName>
</protein>
<sequence length="103" mass="12012">MVVEKKRKKKKRRGHLTRLNHIGMREILRPCKYETACFSVNVRERTKHAEKTRVGLWGQSAILKAVWDVTTSTSSSHRRRFPLLPQTTGKPFGLPSLNHHRKN</sequence>